<gene>
    <name evidence="2" type="ORF">BP5553_01585</name>
</gene>
<dbReference type="GeneID" id="43594434"/>
<sequence>MPAASMASSRRGRKKSSGRRPWEWRVWHDGEDDNSNFADVSGSNILPTGRRRTATSAEPKPKICEIIGPSQTAGSQWEVEPLTNLPLPNPAYSSNADGDGDTIVVQGYGFGPNALESTIEAPTSALDQVSSVPSQYQIPQEERSESQDAMGIDEKQNELDASEAQVGINVSERQDACITEKQNELDIGVAEIQQHVGMGEKPADTITTKAKINIGISEEQPNRGLSENHCHININKKSHELDIARMANHLDINDEQAVAQIAELQNLARSGLSGAAYAMHPDHKPREYRSPHSPKTKPSFGEGADNNAALENAWSHGFPSIPNIPVGTVLNPN</sequence>
<dbReference type="Proteomes" id="UP000254866">
    <property type="component" value="Unassembled WGS sequence"/>
</dbReference>
<keyword evidence="3" id="KW-1185">Reference proteome</keyword>
<feature type="region of interest" description="Disordered" evidence="1">
    <location>
        <begin position="277"/>
        <end position="306"/>
    </location>
</feature>
<comment type="caution">
    <text evidence="2">The sequence shown here is derived from an EMBL/GenBank/DDBJ whole genome shotgun (WGS) entry which is preliminary data.</text>
</comment>
<feature type="compositionally biased region" description="Basic and acidic residues" evidence="1">
    <location>
        <begin position="140"/>
        <end position="149"/>
    </location>
</feature>
<name>A0A370U1F3_9HELO</name>
<evidence type="ECO:0000313" key="3">
    <source>
        <dbReference type="Proteomes" id="UP000254866"/>
    </source>
</evidence>
<proteinExistence type="predicted"/>
<accession>A0A370U1F3</accession>
<feature type="compositionally biased region" description="Polar residues" evidence="1">
    <location>
        <begin position="126"/>
        <end position="138"/>
    </location>
</feature>
<feature type="compositionally biased region" description="Basic and acidic residues" evidence="1">
    <location>
        <begin position="20"/>
        <end position="29"/>
    </location>
</feature>
<evidence type="ECO:0000256" key="1">
    <source>
        <dbReference type="SAM" id="MobiDB-lite"/>
    </source>
</evidence>
<feature type="region of interest" description="Disordered" evidence="1">
    <location>
        <begin position="1"/>
        <end position="58"/>
    </location>
</feature>
<feature type="compositionally biased region" description="Polar residues" evidence="1">
    <location>
        <begin position="35"/>
        <end position="46"/>
    </location>
</feature>
<evidence type="ECO:0000313" key="2">
    <source>
        <dbReference type="EMBL" id="RDL41606.1"/>
    </source>
</evidence>
<feature type="region of interest" description="Disordered" evidence="1">
    <location>
        <begin position="126"/>
        <end position="149"/>
    </location>
</feature>
<protein>
    <submittedName>
        <fullName evidence="2">Uncharacterized protein</fullName>
    </submittedName>
</protein>
<reference evidence="2 3" key="1">
    <citation type="journal article" date="2018" name="IMA Fungus">
        <title>IMA Genome-F 9: Draft genome sequence of Annulohypoxylon stygium, Aspergillus mulundensis, Berkeleyomyces basicola (syn. Thielaviopsis basicola), Ceratocystis smalleyi, two Cercospora beticola strains, Coleophoma cylindrospora, Fusarium fracticaudum, Phialophora cf. hyalina, and Morchella septimelata.</title>
        <authorList>
            <person name="Wingfield B.D."/>
            <person name="Bills G.F."/>
            <person name="Dong Y."/>
            <person name="Huang W."/>
            <person name="Nel W.J."/>
            <person name="Swalarsk-Parry B.S."/>
            <person name="Vaghefi N."/>
            <person name="Wilken P.M."/>
            <person name="An Z."/>
            <person name="de Beer Z.W."/>
            <person name="De Vos L."/>
            <person name="Chen L."/>
            <person name="Duong T.A."/>
            <person name="Gao Y."/>
            <person name="Hammerbacher A."/>
            <person name="Kikkert J.R."/>
            <person name="Li Y."/>
            <person name="Li H."/>
            <person name="Li K."/>
            <person name="Li Q."/>
            <person name="Liu X."/>
            <person name="Ma X."/>
            <person name="Naidoo K."/>
            <person name="Pethybridge S.J."/>
            <person name="Sun J."/>
            <person name="Steenkamp E.T."/>
            <person name="van der Nest M.A."/>
            <person name="van Wyk S."/>
            <person name="Wingfield M.J."/>
            <person name="Xiong C."/>
            <person name="Yue Q."/>
            <person name="Zhang X."/>
        </authorList>
    </citation>
    <scope>NUCLEOTIDE SEQUENCE [LARGE SCALE GENOMIC DNA]</scope>
    <source>
        <strain evidence="2 3">BP 5553</strain>
    </source>
</reference>
<feature type="compositionally biased region" description="Basic and acidic residues" evidence="1">
    <location>
        <begin position="280"/>
        <end position="290"/>
    </location>
</feature>
<dbReference type="RefSeq" id="XP_031874262.1">
    <property type="nucleotide sequence ID" value="XM_032010208.1"/>
</dbReference>
<dbReference type="EMBL" id="NPIC01000001">
    <property type="protein sequence ID" value="RDL41606.1"/>
    <property type="molecule type" value="Genomic_DNA"/>
</dbReference>
<dbReference type="AlphaFoldDB" id="A0A370U1F3"/>
<organism evidence="2 3">
    <name type="scientific">Venustampulla echinocandica</name>
    <dbReference type="NCBI Taxonomy" id="2656787"/>
    <lineage>
        <taxon>Eukaryota</taxon>
        <taxon>Fungi</taxon>
        <taxon>Dikarya</taxon>
        <taxon>Ascomycota</taxon>
        <taxon>Pezizomycotina</taxon>
        <taxon>Leotiomycetes</taxon>
        <taxon>Helotiales</taxon>
        <taxon>Pleuroascaceae</taxon>
        <taxon>Venustampulla</taxon>
    </lineage>
</organism>